<evidence type="ECO:0000313" key="6">
    <source>
        <dbReference type="Proteomes" id="UP000294933"/>
    </source>
</evidence>
<dbReference type="Pfam" id="PF20147">
    <property type="entry name" value="Crinkler"/>
    <property type="match status" value="1"/>
</dbReference>
<dbReference type="InterPro" id="IPR045379">
    <property type="entry name" value="Crinkler_N"/>
</dbReference>
<dbReference type="EMBL" id="ML170164">
    <property type="protein sequence ID" value="TDL25129.1"/>
    <property type="molecule type" value="Genomic_DNA"/>
</dbReference>
<dbReference type="GO" id="GO:0005576">
    <property type="term" value="C:extracellular region"/>
    <property type="evidence" value="ECO:0007669"/>
    <property type="project" value="UniProtKB-SubCell"/>
</dbReference>
<protein>
    <recommendedName>
        <fullName evidence="4">Crinkler effector protein N-terminal domain-containing protein</fullName>
    </recommendedName>
</protein>
<evidence type="ECO:0000256" key="3">
    <source>
        <dbReference type="ARBA" id="ARBA00022525"/>
    </source>
</evidence>
<gene>
    <name evidence="5" type="ORF">BD410DRAFT_837373</name>
</gene>
<feature type="domain" description="Crinkler effector protein N-terminal" evidence="4">
    <location>
        <begin position="1"/>
        <end position="108"/>
    </location>
</feature>
<sequence>MRLWFLLKSQKVASYVELKDDLSDPVYVVKDLIREDRPNLHGVDAQDLQLWTLNEYEPLPPSATLAQRVWAKGKLCEIATRIDMDQGFPISNAFVEGPPDGHLHIVVVEPPLSESSRPAVSAGLIGRDDTVSKLYEKLLTHRYIQVRGPPASGKTSLAMLLHEHIIQRELWTRVIFLESWRSRPTVPYLVTWQEWLHRELASQPSVLIVDEAQTSYWDRDFWLHIQALNPSSGLRIITFASFGSAGAIIYDNIAPFYILPAQKVGLIPTDYGDGISVGLNFSKEELQAFTFSVFPSHEFDYLFDLTAGHVGACKAVMRAVAAHETYPKRPSKKLYTSGEFLLNIPIEDLFKSLSRSDLFQKGVPSPEILSQPEISEVFREVLLNGAIISNTPIPVADTLDSSPPSPLVLCYSRGWLHSELARPSTDHSVAYTFPSPLHKRYIEWILDGGLPGWTLTG</sequence>
<comment type="subcellular location">
    <subcellularLocation>
        <location evidence="1">Host cell</location>
    </subcellularLocation>
    <subcellularLocation>
        <location evidence="2">Secreted</location>
    </subcellularLocation>
</comment>
<evidence type="ECO:0000256" key="1">
    <source>
        <dbReference type="ARBA" id="ARBA00004340"/>
    </source>
</evidence>
<dbReference type="SUPFAM" id="SSF52540">
    <property type="entry name" value="P-loop containing nucleoside triphosphate hydrolases"/>
    <property type="match status" value="1"/>
</dbReference>
<dbReference type="InterPro" id="IPR027417">
    <property type="entry name" value="P-loop_NTPase"/>
</dbReference>
<dbReference type="OrthoDB" id="5424500at2759"/>
<dbReference type="STRING" id="50990.A0A4Y7QE29"/>
<reference evidence="5 6" key="1">
    <citation type="submission" date="2018-06" db="EMBL/GenBank/DDBJ databases">
        <title>A transcriptomic atlas of mushroom development highlights an independent origin of complex multicellularity.</title>
        <authorList>
            <consortium name="DOE Joint Genome Institute"/>
            <person name="Krizsan K."/>
            <person name="Almasi E."/>
            <person name="Merenyi Z."/>
            <person name="Sahu N."/>
            <person name="Viragh M."/>
            <person name="Koszo T."/>
            <person name="Mondo S."/>
            <person name="Kiss B."/>
            <person name="Balint B."/>
            <person name="Kues U."/>
            <person name="Barry K."/>
            <person name="Hegedus J.C."/>
            <person name="Henrissat B."/>
            <person name="Johnson J."/>
            <person name="Lipzen A."/>
            <person name="Ohm R."/>
            <person name="Nagy I."/>
            <person name="Pangilinan J."/>
            <person name="Yan J."/>
            <person name="Xiong Y."/>
            <person name="Grigoriev I.V."/>
            <person name="Hibbett D.S."/>
            <person name="Nagy L.G."/>
        </authorList>
    </citation>
    <scope>NUCLEOTIDE SEQUENCE [LARGE SCALE GENOMIC DNA]</scope>
    <source>
        <strain evidence="5 6">SZMC22713</strain>
    </source>
</reference>
<organism evidence="5 6">
    <name type="scientific">Rickenella mellea</name>
    <dbReference type="NCBI Taxonomy" id="50990"/>
    <lineage>
        <taxon>Eukaryota</taxon>
        <taxon>Fungi</taxon>
        <taxon>Dikarya</taxon>
        <taxon>Basidiomycota</taxon>
        <taxon>Agaricomycotina</taxon>
        <taxon>Agaricomycetes</taxon>
        <taxon>Hymenochaetales</taxon>
        <taxon>Rickenellaceae</taxon>
        <taxon>Rickenella</taxon>
    </lineage>
</organism>
<proteinExistence type="predicted"/>
<keyword evidence="6" id="KW-1185">Reference proteome</keyword>
<accession>A0A4Y7QE29</accession>
<dbReference type="VEuPathDB" id="FungiDB:BD410DRAFT_837373"/>
<evidence type="ECO:0000256" key="2">
    <source>
        <dbReference type="ARBA" id="ARBA00004613"/>
    </source>
</evidence>
<dbReference type="Proteomes" id="UP000294933">
    <property type="component" value="Unassembled WGS sequence"/>
</dbReference>
<name>A0A4Y7QE29_9AGAM</name>
<keyword evidence="3" id="KW-0964">Secreted</keyword>
<dbReference type="AlphaFoldDB" id="A0A4Y7QE29"/>
<evidence type="ECO:0000313" key="5">
    <source>
        <dbReference type="EMBL" id="TDL25129.1"/>
    </source>
</evidence>
<evidence type="ECO:0000259" key="4">
    <source>
        <dbReference type="Pfam" id="PF20147"/>
    </source>
</evidence>
<dbReference type="GO" id="GO:0043657">
    <property type="term" value="C:host cell"/>
    <property type="evidence" value="ECO:0007669"/>
    <property type="project" value="UniProtKB-SubCell"/>
</dbReference>